<proteinExistence type="predicted"/>
<organism evidence="1 2">
    <name type="scientific">Salinimonas iocasae</name>
    <dbReference type="NCBI Taxonomy" id="2572577"/>
    <lineage>
        <taxon>Bacteria</taxon>
        <taxon>Pseudomonadati</taxon>
        <taxon>Pseudomonadota</taxon>
        <taxon>Gammaproteobacteria</taxon>
        <taxon>Alteromonadales</taxon>
        <taxon>Alteromonadaceae</taxon>
        <taxon>Alteromonas/Salinimonas group</taxon>
        <taxon>Salinimonas</taxon>
    </lineage>
</organism>
<dbReference type="RefSeq" id="WP_139757369.1">
    <property type="nucleotide sequence ID" value="NZ_CP039852.1"/>
</dbReference>
<evidence type="ECO:0000313" key="2">
    <source>
        <dbReference type="Proteomes" id="UP000304912"/>
    </source>
</evidence>
<dbReference type="EMBL" id="CP039852">
    <property type="protein sequence ID" value="QCZ94632.1"/>
    <property type="molecule type" value="Genomic_DNA"/>
</dbReference>
<name>A0A5B7YFV9_9ALTE</name>
<keyword evidence="2" id="KW-1185">Reference proteome</keyword>
<evidence type="ECO:0000313" key="1">
    <source>
        <dbReference type="EMBL" id="QCZ94632.1"/>
    </source>
</evidence>
<dbReference type="Proteomes" id="UP000304912">
    <property type="component" value="Chromosome"/>
</dbReference>
<accession>A0A5B7YFV9</accession>
<gene>
    <name evidence="1" type="ORF">FBQ74_14660</name>
</gene>
<dbReference type="AlphaFoldDB" id="A0A5B7YFV9"/>
<sequence length="311" mass="34474">MVKQIIAVAAALIVIAILLWNSIEVEPVAPELVTPPKPEKMQLQPLSKAISSASTTNSDINTDNHKDLLPTEDKPEISVDILAKFERLQQISDEEVLRFFIELAAEGKDTTALVFRLIEEGILTVNVPLDEGPGIDTPLIIAMALDPEITPAEIQQFIDLGSYQTFEYSFLSVTRLKDLDSAELISTHLGYGPEHGRLLALGSALNGNKGLFDRVVDGAPSLLTSSELQMQIESSLKNMGETAQLIEGIKKRHYANGDINESWLKKRVSAVATEQIERRQMLLEMQTLSFEQRSRLKSEIKAFEDEFGESD</sequence>
<dbReference type="KEGG" id="salk:FBQ74_14660"/>
<protein>
    <submittedName>
        <fullName evidence="1">Uncharacterized protein</fullName>
    </submittedName>
</protein>
<reference evidence="1 2" key="1">
    <citation type="submission" date="2019-04" db="EMBL/GenBank/DDBJ databases">
        <title>Salinimonas iocasae sp. nov., a halophilic bacterium isolated from the outer tube casing of tubeworms in Okinawa Trough.</title>
        <authorList>
            <person name="Zhang H."/>
            <person name="Wang H."/>
            <person name="Li C."/>
        </authorList>
    </citation>
    <scope>NUCLEOTIDE SEQUENCE [LARGE SCALE GENOMIC DNA]</scope>
    <source>
        <strain evidence="1 2">KX18D6</strain>
    </source>
</reference>